<keyword evidence="6" id="KW-0732">Signal</keyword>
<dbReference type="InterPro" id="IPR037066">
    <property type="entry name" value="Plug_dom_sf"/>
</dbReference>
<evidence type="ECO:0000256" key="9">
    <source>
        <dbReference type="ARBA" id="ARBA00023237"/>
    </source>
</evidence>
<evidence type="ECO:0000256" key="4">
    <source>
        <dbReference type="ARBA" id="ARBA00022452"/>
    </source>
</evidence>
<dbReference type="PANTHER" id="PTHR30069:SF41">
    <property type="entry name" value="HEME_HEMOPEXIN UTILIZATION PROTEIN C"/>
    <property type="match status" value="1"/>
</dbReference>
<dbReference type="GO" id="GO:0015232">
    <property type="term" value="F:heme transmembrane transporter activity"/>
    <property type="evidence" value="ECO:0007669"/>
    <property type="project" value="InterPro"/>
</dbReference>
<dbReference type="AlphaFoldDB" id="A0A1H6CBT2"/>
<dbReference type="InterPro" id="IPR010949">
    <property type="entry name" value="TonB_Hb/transfer/lactofer_rcpt"/>
</dbReference>
<dbReference type="Gene3D" id="2.170.130.10">
    <property type="entry name" value="TonB-dependent receptor, plug domain"/>
    <property type="match status" value="1"/>
</dbReference>
<accession>A0A1H6CBT2</accession>
<evidence type="ECO:0000256" key="7">
    <source>
        <dbReference type="ARBA" id="ARBA00023077"/>
    </source>
</evidence>
<dbReference type="Proteomes" id="UP000236745">
    <property type="component" value="Unassembled WGS sequence"/>
</dbReference>
<dbReference type="GO" id="GO:0015344">
    <property type="term" value="F:siderophore uptake transmembrane transporter activity"/>
    <property type="evidence" value="ECO:0007669"/>
    <property type="project" value="TreeGrafter"/>
</dbReference>
<dbReference type="InterPro" id="IPR036942">
    <property type="entry name" value="Beta-barrel_TonB_sf"/>
</dbReference>
<feature type="domain" description="TonB-dependent receptor-like beta-barrel" evidence="14">
    <location>
        <begin position="251"/>
        <end position="668"/>
    </location>
</feature>
<dbReference type="NCBIfam" id="TIGR01786">
    <property type="entry name" value="TonB-hemlactrns"/>
    <property type="match status" value="1"/>
</dbReference>
<evidence type="ECO:0000256" key="8">
    <source>
        <dbReference type="ARBA" id="ARBA00023136"/>
    </source>
</evidence>
<dbReference type="Pfam" id="PF00593">
    <property type="entry name" value="TonB_dep_Rec_b-barrel"/>
    <property type="match status" value="1"/>
</dbReference>
<keyword evidence="5 10" id="KW-0812">Transmembrane</keyword>
<evidence type="ECO:0000256" key="5">
    <source>
        <dbReference type="ARBA" id="ARBA00022692"/>
    </source>
</evidence>
<dbReference type="Pfam" id="PF07715">
    <property type="entry name" value="Plug"/>
    <property type="match status" value="1"/>
</dbReference>
<dbReference type="PROSITE" id="PS52016">
    <property type="entry name" value="TONB_DEPENDENT_REC_3"/>
    <property type="match status" value="1"/>
</dbReference>
<dbReference type="PANTHER" id="PTHR30069">
    <property type="entry name" value="TONB-DEPENDENT OUTER MEMBRANE RECEPTOR"/>
    <property type="match status" value="1"/>
</dbReference>
<dbReference type="InterPro" id="IPR000531">
    <property type="entry name" value="Beta-barrel_TonB"/>
</dbReference>
<dbReference type="InterPro" id="IPR011276">
    <property type="entry name" value="TonB_haem/Hb_rcpt"/>
</dbReference>
<dbReference type="InterPro" id="IPR039426">
    <property type="entry name" value="TonB-dep_rcpt-like"/>
</dbReference>
<evidence type="ECO:0000256" key="3">
    <source>
        <dbReference type="ARBA" id="ARBA00022448"/>
    </source>
</evidence>
<dbReference type="PROSITE" id="PS01156">
    <property type="entry name" value="TONB_DEPENDENT_REC_2"/>
    <property type="match status" value="1"/>
</dbReference>
<proteinExistence type="inferred from homology"/>
<evidence type="ECO:0000313" key="16">
    <source>
        <dbReference type="EMBL" id="SEG69856.1"/>
    </source>
</evidence>
<dbReference type="NCBIfam" id="TIGR01785">
    <property type="entry name" value="TonB-hemin"/>
    <property type="match status" value="1"/>
</dbReference>
<gene>
    <name evidence="16" type="ORF">SAMN05444390_103318</name>
</gene>
<dbReference type="OrthoDB" id="9764669at2"/>
<dbReference type="EMBL" id="FNVQ01000003">
    <property type="protein sequence ID" value="SEG69856.1"/>
    <property type="molecule type" value="Genomic_DNA"/>
</dbReference>
<evidence type="ECO:0000256" key="12">
    <source>
        <dbReference type="RuleBase" id="RU003357"/>
    </source>
</evidence>
<comment type="similarity">
    <text evidence="2 10 12">Belongs to the TonB-dependent receptor family.</text>
</comment>
<reference evidence="16 17" key="1">
    <citation type="submission" date="2016-10" db="EMBL/GenBank/DDBJ databases">
        <authorList>
            <person name="de Groot N.N."/>
        </authorList>
    </citation>
    <scope>NUCLEOTIDE SEQUENCE [LARGE SCALE GENOMIC DNA]</scope>
    <source>
        <strain evidence="16 17">DSM 22012</strain>
    </source>
</reference>
<evidence type="ECO:0000256" key="1">
    <source>
        <dbReference type="ARBA" id="ARBA00004571"/>
    </source>
</evidence>
<keyword evidence="4 10" id="KW-1134">Transmembrane beta strand</keyword>
<feature type="short sequence motif" description="TonB C-terminal box" evidence="11">
    <location>
        <begin position="678"/>
        <end position="695"/>
    </location>
</feature>
<evidence type="ECO:0000256" key="11">
    <source>
        <dbReference type="PROSITE-ProRule" id="PRU10144"/>
    </source>
</evidence>
<dbReference type="Gene3D" id="2.40.170.20">
    <property type="entry name" value="TonB-dependent receptor, beta-barrel domain"/>
    <property type="match status" value="1"/>
</dbReference>
<evidence type="ECO:0000256" key="10">
    <source>
        <dbReference type="PROSITE-ProRule" id="PRU01360"/>
    </source>
</evidence>
<dbReference type="RefSeq" id="WP_104004157.1">
    <property type="nucleotide sequence ID" value="NZ_FNVQ01000003.1"/>
</dbReference>
<evidence type="ECO:0000313" key="17">
    <source>
        <dbReference type="Proteomes" id="UP000236745"/>
    </source>
</evidence>
<keyword evidence="9 10" id="KW-0998">Cell outer membrane</keyword>
<dbReference type="InterPro" id="IPR012910">
    <property type="entry name" value="Plug_dom"/>
</dbReference>
<keyword evidence="7 12" id="KW-0798">TonB box</keyword>
<evidence type="ECO:0000259" key="15">
    <source>
        <dbReference type="Pfam" id="PF07715"/>
    </source>
</evidence>
<protein>
    <submittedName>
        <fullName evidence="16">Hemoglobin/transferrin/lactoferrin receptor protein</fullName>
    </submittedName>
</protein>
<dbReference type="InterPro" id="IPR010917">
    <property type="entry name" value="TonB_rcpt_CS"/>
</dbReference>
<evidence type="ECO:0000256" key="2">
    <source>
        <dbReference type="ARBA" id="ARBA00009810"/>
    </source>
</evidence>
<sequence length="695" mass="76262">MQQQVDLNGITDTPDNNAKTRNRFAHKQLAGPCGLALAIGTALCTISSASQAAEPQFNLGEIRINATRSDETVSESGRSVSVVEQDDLDQQQPQSVPEAVATSPNVSIQGGPRANGQTVNIRGLSGPRVLQTLDGVRQDFQSGHRPDYLLPPQLISRIEVIKGPASSLWGSGAIGGVIAQETLTPEDLLEEGADFGGLVKTGHNANNDMQSSVGAIAGRADSVSWLLGGFYRDSNNIEQGDGSDLEGSAIKDNGGLAKLQWQIDADQSLELSYLEAKGDGSVPSNGAAPVGSSNFMIDRDTRTRNYRLGYNLDTASPLLNANLTLWRSEVDMDETRISDGRADSTELESYGFNFSNQSDLDKWRLLYGIDGYHEDFVGRRSGANRPAPPDGETDNIGAFMQARVMFNDDWSAELGGRYDRFATDADGMDDRSDSAFSPAATLTWSPVPWGNLSLRHERAFRAPSVEELYTTGTHFCLFPGFCNNFISNPDLDAEEAANTEIIANGHWNDLIGNDELSLQFSVFENRVDNFIEQIVTNPSFAPVMDAGYTTWTNVDKARLRGFELSTAYRLNGLKLELGYGMTRGEDRETGDDLTNIPADTLKADLSYRFWNDQLLTGMRVQHARQQNHTDYAESDGSAYDGYTLTDLYASWSPQQMPGLSFDLTVNNLTDRDYRRAWESLDEAGREVILSTTYRF</sequence>
<evidence type="ECO:0000256" key="13">
    <source>
        <dbReference type="SAM" id="MobiDB-lite"/>
    </source>
</evidence>
<dbReference type="SUPFAM" id="SSF56935">
    <property type="entry name" value="Porins"/>
    <property type="match status" value="1"/>
</dbReference>
<dbReference type="CDD" id="cd01347">
    <property type="entry name" value="ligand_gated_channel"/>
    <property type="match status" value="1"/>
</dbReference>
<feature type="region of interest" description="Disordered" evidence="13">
    <location>
        <begin position="69"/>
        <end position="117"/>
    </location>
</feature>
<keyword evidence="3 10" id="KW-0813">Transport</keyword>
<keyword evidence="16" id="KW-0675">Receptor</keyword>
<evidence type="ECO:0000259" key="14">
    <source>
        <dbReference type="Pfam" id="PF00593"/>
    </source>
</evidence>
<organism evidence="16 17">
    <name type="scientific">Marinobacterium lutimaris</name>
    <dbReference type="NCBI Taxonomy" id="568106"/>
    <lineage>
        <taxon>Bacteria</taxon>
        <taxon>Pseudomonadati</taxon>
        <taxon>Pseudomonadota</taxon>
        <taxon>Gammaproteobacteria</taxon>
        <taxon>Oceanospirillales</taxon>
        <taxon>Oceanospirillaceae</taxon>
        <taxon>Marinobacterium</taxon>
    </lineage>
</organism>
<keyword evidence="17" id="KW-1185">Reference proteome</keyword>
<dbReference type="GO" id="GO:0009279">
    <property type="term" value="C:cell outer membrane"/>
    <property type="evidence" value="ECO:0007669"/>
    <property type="project" value="UniProtKB-SubCell"/>
</dbReference>
<dbReference type="GO" id="GO:0044718">
    <property type="term" value="P:siderophore transmembrane transport"/>
    <property type="evidence" value="ECO:0007669"/>
    <property type="project" value="TreeGrafter"/>
</dbReference>
<comment type="subcellular location">
    <subcellularLocation>
        <location evidence="1 10">Cell outer membrane</location>
        <topology evidence="1 10">Multi-pass membrane protein</topology>
    </subcellularLocation>
</comment>
<feature type="compositionally biased region" description="Low complexity" evidence="13">
    <location>
        <begin position="74"/>
        <end position="83"/>
    </location>
</feature>
<name>A0A1H6CBT2_9GAMM</name>
<evidence type="ECO:0000256" key="6">
    <source>
        <dbReference type="ARBA" id="ARBA00022729"/>
    </source>
</evidence>
<feature type="domain" description="TonB-dependent receptor plug" evidence="15">
    <location>
        <begin position="73"/>
        <end position="177"/>
    </location>
</feature>
<keyword evidence="8 10" id="KW-0472">Membrane</keyword>